<reference evidence="1" key="1">
    <citation type="submission" date="2021-06" db="EMBL/GenBank/DDBJ databases">
        <authorList>
            <person name="Kallberg Y."/>
            <person name="Tangrot J."/>
            <person name="Rosling A."/>
        </authorList>
    </citation>
    <scope>NUCLEOTIDE SEQUENCE</scope>
    <source>
        <strain evidence="1">AZ414A</strain>
    </source>
</reference>
<dbReference type="Gene3D" id="1.20.5.820">
    <property type="entry name" value="Preprotein translocase SecE subunit"/>
    <property type="match status" value="1"/>
</dbReference>
<comment type="caution">
    <text evidence="1">The sequence shown here is derived from an EMBL/GenBank/DDBJ whole genome shotgun (WGS) entry which is preliminary data.</text>
</comment>
<dbReference type="OrthoDB" id="2401875at2759"/>
<evidence type="ECO:0000313" key="2">
    <source>
        <dbReference type="Proteomes" id="UP000789706"/>
    </source>
</evidence>
<proteinExistence type="predicted"/>
<dbReference type="EMBL" id="CAJVPK010000315">
    <property type="protein sequence ID" value="CAG8492936.1"/>
    <property type="molecule type" value="Genomic_DNA"/>
</dbReference>
<dbReference type="Proteomes" id="UP000789706">
    <property type="component" value="Unassembled WGS sequence"/>
</dbReference>
<organism evidence="1 2">
    <name type="scientific">Diversispora eburnea</name>
    <dbReference type="NCBI Taxonomy" id="1213867"/>
    <lineage>
        <taxon>Eukaryota</taxon>
        <taxon>Fungi</taxon>
        <taxon>Fungi incertae sedis</taxon>
        <taxon>Mucoromycota</taxon>
        <taxon>Glomeromycotina</taxon>
        <taxon>Glomeromycetes</taxon>
        <taxon>Diversisporales</taxon>
        <taxon>Diversisporaceae</taxon>
        <taxon>Diversispora</taxon>
    </lineage>
</organism>
<dbReference type="AlphaFoldDB" id="A0A9N8WTD7"/>
<evidence type="ECO:0000313" key="1">
    <source>
        <dbReference type="EMBL" id="CAG8492936.1"/>
    </source>
</evidence>
<sequence length="54" mass="6523">MSDQIKEFVEVPRQFVKEGTQFINRCTKPDRRGIYFSNYGIHWVLRKVDPYSDQ</sequence>
<name>A0A9N8WTD7_9GLOM</name>
<accession>A0A9N8WTD7</accession>
<gene>
    <name evidence="1" type="ORF">DEBURN_LOCUS4275</name>
</gene>
<protein>
    <submittedName>
        <fullName evidence="1">1403_t:CDS:1</fullName>
    </submittedName>
</protein>
<keyword evidence="2" id="KW-1185">Reference proteome</keyword>
<dbReference type="InterPro" id="IPR023391">
    <property type="entry name" value="Prot_translocase_SecE_dom_sf"/>
</dbReference>